<dbReference type="PANTHER" id="PTHR33143">
    <property type="entry name" value="F16F4.1 PROTEIN-RELATED"/>
    <property type="match status" value="1"/>
</dbReference>
<evidence type="ECO:0000313" key="4">
    <source>
        <dbReference type="Proteomes" id="UP000244336"/>
    </source>
</evidence>
<feature type="compositionally biased region" description="Low complexity" evidence="1">
    <location>
        <begin position="1"/>
        <end position="20"/>
    </location>
</feature>
<protein>
    <recommendedName>
        <fullName evidence="2">VQ domain-containing protein</fullName>
    </recommendedName>
</protein>
<dbReference type="PANTHER" id="PTHR33143:SF39">
    <property type="entry name" value="VQ DOMAIN-CONTAINING PROTEIN"/>
    <property type="match status" value="1"/>
</dbReference>
<organism evidence="3 4">
    <name type="scientific">Panicum hallii var. hallii</name>
    <dbReference type="NCBI Taxonomy" id="1504633"/>
    <lineage>
        <taxon>Eukaryota</taxon>
        <taxon>Viridiplantae</taxon>
        <taxon>Streptophyta</taxon>
        <taxon>Embryophyta</taxon>
        <taxon>Tracheophyta</taxon>
        <taxon>Spermatophyta</taxon>
        <taxon>Magnoliopsida</taxon>
        <taxon>Liliopsida</taxon>
        <taxon>Poales</taxon>
        <taxon>Poaceae</taxon>
        <taxon>PACMAD clade</taxon>
        <taxon>Panicoideae</taxon>
        <taxon>Panicodae</taxon>
        <taxon>Paniceae</taxon>
        <taxon>Panicinae</taxon>
        <taxon>Panicum</taxon>
        <taxon>Panicum sect. Panicum</taxon>
    </lineage>
</organism>
<dbReference type="InterPro" id="IPR039607">
    <property type="entry name" value="VQ_8/17/18/20/21/25"/>
</dbReference>
<feature type="domain" description="VQ" evidence="2">
    <location>
        <begin position="69"/>
        <end position="91"/>
    </location>
</feature>
<gene>
    <name evidence="3" type="ORF">GQ55_6G003200</name>
</gene>
<keyword evidence="4" id="KW-1185">Reference proteome</keyword>
<dbReference type="Pfam" id="PF05678">
    <property type="entry name" value="VQ"/>
    <property type="match status" value="1"/>
</dbReference>
<sequence>MEQYSSSSATTSSSSPSPSSQRGAGARELQGPRPAPLRVRTDSHKIRKPPPPPPTQQQQVREPVIIYAVSPKVVHADPSEFRSVVQRLTGARRTHTEASSSSSVVPAAPHQISRQMPFFGVGHHAPSSSSELMMLPPPPPHFPFQLQEETAGGVHEMTTTQPALSPAARLAAIEQASSGLLPPFPSILSPGPLPAIQPSFFSPPAGAGNNSLGINLFGELISPAAAFLGAASGSISTAAGAIGQNPSLLQREASPSAAGAYYYWGDLFNNQQHHHQNQ</sequence>
<dbReference type="OrthoDB" id="695631at2759"/>
<evidence type="ECO:0000313" key="3">
    <source>
        <dbReference type="EMBL" id="PUZ49739.1"/>
    </source>
</evidence>
<dbReference type="GO" id="GO:0005634">
    <property type="term" value="C:nucleus"/>
    <property type="evidence" value="ECO:0007669"/>
    <property type="project" value="TreeGrafter"/>
</dbReference>
<name>A0A2T7D2A9_9POAL</name>
<proteinExistence type="predicted"/>
<accession>A0A2T7D2A9</accession>
<evidence type="ECO:0000256" key="1">
    <source>
        <dbReference type="SAM" id="MobiDB-lite"/>
    </source>
</evidence>
<feature type="region of interest" description="Disordered" evidence="1">
    <location>
        <begin position="1"/>
        <end position="61"/>
    </location>
</feature>
<dbReference type="EMBL" id="CM009754">
    <property type="protein sequence ID" value="PUZ49739.1"/>
    <property type="molecule type" value="Genomic_DNA"/>
</dbReference>
<dbReference type="Proteomes" id="UP000244336">
    <property type="component" value="Chromosome 6"/>
</dbReference>
<reference evidence="3 4" key="1">
    <citation type="submission" date="2018-04" db="EMBL/GenBank/DDBJ databases">
        <title>WGS assembly of Panicum hallii var. hallii HAL2.</title>
        <authorList>
            <person name="Lovell J."/>
            <person name="Jenkins J."/>
            <person name="Lowry D."/>
            <person name="Mamidi S."/>
            <person name="Sreedasyam A."/>
            <person name="Weng X."/>
            <person name="Barry K."/>
            <person name="Bonette J."/>
            <person name="Campitelli B."/>
            <person name="Daum C."/>
            <person name="Gordon S."/>
            <person name="Gould B."/>
            <person name="Lipzen A."/>
            <person name="MacQueen A."/>
            <person name="Palacio-Mejia J."/>
            <person name="Plott C."/>
            <person name="Shakirov E."/>
            <person name="Shu S."/>
            <person name="Yoshinaga Y."/>
            <person name="Zane M."/>
            <person name="Rokhsar D."/>
            <person name="Grimwood J."/>
            <person name="Schmutz J."/>
            <person name="Juenger T."/>
        </authorList>
    </citation>
    <scope>NUCLEOTIDE SEQUENCE [LARGE SCALE GENOMIC DNA]</scope>
    <source>
        <strain evidence="4">cv. HAL2</strain>
    </source>
</reference>
<dbReference type="Gramene" id="PUZ49739">
    <property type="protein sequence ID" value="PUZ49739"/>
    <property type="gene ID" value="GQ55_6G003200"/>
</dbReference>
<dbReference type="AlphaFoldDB" id="A0A2T7D2A9"/>
<evidence type="ECO:0000259" key="2">
    <source>
        <dbReference type="Pfam" id="PF05678"/>
    </source>
</evidence>
<dbReference type="InterPro" id="IPR008889">
    <property type="entry name" value="VQ"/>
</dbReference>
<dbReference type="STRING" id="1504633.A0A2T7D2A9"/>